<keyword evidence="2" id="KW-1185">Reference proteome</keyword>
<name>A0ABU5E9N8_9PROT</name>
<comment type="caution">
    <text evidence="1">The sequence shown here is derived from an EMBL/GenBank/DDBJ whole genome shotgun (WGS) entry which is preliminary data.</text>
</comment>
<evidence type="ECO:0000313" key="2">
    <source>
        <dbReference type="Proteomes" id="UP001279642"/>
    </source>
</evidence>
<dbReference type="RefSeq" id="WP_320507345.1">
    <property type="nucleotide sequence ID" value="NZ_JAXCLW010000001.1"/>
</dbReference>
<organism evidence="1 2">
    <name type="scientific">Dongia soli</name>
    <dbReference type="NCBI Taxonomy" id="600628"/>
    <lineage>
        <taxon>Bacteria</taxon>
        <taxon>Pseudomonadati</taxon>
        <taxon>Pseudomonadota</taxon>
        <taxon>Alphaproteobacteria</taxon>
        <taxon>Rhodospirillales</taxon>
        <taxon>Dongiaceae</taxon>
        <taxon>Dongia</taxon>
    </lineage>
</organism>
<reference evidence="1 2" key="1">
    <citation type="journal article" date="2016" name="Antonie Van Leeuwenhoek">
        <title>Dongia soli sp. nov., isolated from soil from Dokdo, Korea.</title>
        <authorList>
            <person name="Kim D.U."/>
            <person name="Lee H."/>
            <person name="Kim H."/>
            <person name="Kim S.G."/>
            <person name="Ka J.O."/>
        </authorList>
    </citation>
    <scope>NUCLEOTIDE SEQUENCE [LARGE SCALE GENOMIC DNA]</scope>
    <source>
        <strain evidence="1 2">D78</strain>
    </source>
</reference>
<gene>
    <name evidence="1" type="ORF">SMD27_05670</name>
</gene>
<dbReference type="Proteomes" id="UP001279642">
    <property type="component" value="Unassembled WGS sequence"/>
</dbReference>
<sequence>MTAQLTNLECRQGDSLDLLIEVHQDSETGPALLLTDYSARMQVRKHIADPVPALDLSSAGGGITIDGDAGTITVSISPDQTKTIPVLCDRGIFPIVENYIYDLEIHSPQGAVTTLVMGNFTVFAEVTR</sequence>
<evidence type="ECO:0000313" key="1">
    <source>
        <dbReference type="EMBL" id="MDY0882320.1"/>
    </source>
</evidence>
<dbReference type="EMBL" id="JAXCLW010000001">
    <property type="protein sequence ID" value="MDY0882320.1"/>
    <property type="molecule type" value="Genomic_DNA"/>
</dbReference>
<accession>A0ABU5E9N8</accession>
<protein>
    <submittedName>
        <fullName evidence="1">Uncharacterized protein</fullName>
    </submittedName>
</protein>
<proteinExistence type="predicted"/>